<accession>A0A7N0V936</accession>
<dbReference type="NCBIfam" id="TIGR00728">
    <property type="entry name" value="OPT_sfam"/>
    <property type="match status" value="1"/>
</dbReference>
<dbReference type="InterPro" id="IPR004648">
    <property type="entry name" value="Oligpept_transpt"/>
</dbReference>
<dbReference type="Pfam" id="PF03169">
    <property type="entry name" value="OPT"/>
    <property type="match status" value="1"/>
</dbReference>
<dbReference type="AlphaFoldDB" id="A0A7N0V936"/>
<dbReference type="Proteomes" id="UP000594263">
    <property type="component" value="Unplaced"/>
</dbReference>
<keyword evidence="8 10" id="KW-0472">Membrane</keyword>
<comment type="subcellular location">
    <subcellularLocation>
        <location evidence="1">Membrane</location>
        <topology evidence="1">Multi-pass membrane protein</topology>
    </subcellularLocation>
</comment>
<evidence type="ECO:0000256" key="2">
    <source>
        <dbReference type="ARBA" id="ARBA00005484"/>
    </source>
</evidence>
<evidence type="ECO:0000313" key="12">
    <source>
        <dbReference type="Proteomes" id="UP000594263"/>
    </source>
</evidence>
<evidence type="ECO:0000256" key="3">
    <source>
        <dbReference type="ARBA" id="ARBA00022448"/>
    </source>
</evidence>
<organism evidence="11 12">
    <name type="scientific">Kalanchoe fedtschenkoi</name>
    <name type="common">Lavender scallops</name>
    <name type="synonym">South American air plant</name>
    <dbReference type="NCBI Taxonomy" id="63787"/>
    <lineage>
        <taxon>Eukaryota</taxon>
        <taxon>Viridiplantae</taxon>
        <taxon>Streptophyta</taxon>
        <taxon>Embryophyta</taxon>
        <taxon>Tracheophyta</taxon>
        <taxon>Spermatophyta</taxon>
        <taxon>Magnoliopsida</taxon>
        <taxon>eudicotyledons</taxon>
        <taxon>Gunneridae</taxon>
        <taxon>Pentapetalae</taxon>
        <taxon>Saxifragales</taxon>
        <taxon>Crassulaceae</taxon>
        <taxon>Kalanchoe</taxon>
    </lineage>
</organism>
<evidence type="ECO:0000256" key="9">
    <source>
        <dbReference type="SAM" id="MobiDB-lite"/>
    </source>
</evidence>
<dbReference type="EnsemblPlants" id="Kaladp0268s0002.1.v1.1">
    <property type="protein sequence ID" value="Kaladp0268s0002.1.v1.1"/>
    <property type="gene ID" value="Kaladp0268s0002.v1.1"/>
</dbReference>
<keyword evidence="6" id="KW-0653">Protein transport</keyword>
<dbReference type="GO" id="GO:0015031">
    <property type="term" value="P:protein transport"/>
    <property type="evidence" value="ECO:0007669"/>
    <property type="project" value="UniProtKB-KW"/>
</dbReference>
<evidence type="ECO:0000256" key="1">
    <source>
        <dbReference type="ARBA" id="ARBA00004141"/>
    </source>
</evidence>
<dbReference type="Gramene" id="Kaladp0268s0002.1.v1.1">
    <property type="protein sequence ID" value="Kaladp0268s0002.1.v1.1"/>
    <property type="gene ID" value="Kaladp0268s0002.v1.1"/>
</dbReference>
<evidence type="ECO:0000256" key="4">
    <source>
        <dbReference type="ARBA" id="ARBA00022692"/>
    </source>
</evidence>
<feature type="compositionally biased region" description="Low complexity" evidence="9">
    <location>
        <begin position="211"/>
        <end position="227"/>
    </location>
</feature>
<evidence type="ECO:0008006" key="13">
    <source>
        <dbReference type="Google" id="ProtNLM"/>
    </source>
</evidence>
<dbReference type="InterPro" id="IPR004813">
    <property type="entry name" value="OPT"/>
</dbReference>
<comment type="similarity">
    <text evidence="2">Belongs to the oligopeptide OPT transporter (TC 2.A.67.1) family.</text>
</comment>
<evidence type="ECO:0000256" key="10">
    <source>
        <dbReference type="SAM" id="Phobius"/>
    </source>
</evidence>
<protein>
    <recommendedName>
        <fullName evidence="13">Oligopeptide transporter</fullName>
    </recommendedName>
</protein>
<name>A0A7N0V936_KALFE</name>
<dbReference type="OMA" id="AYQPIPN"/>
<feature type="region of interest" description="Disordered" evidence="9">
    <location>
        <begin position="207"/>
        <end position="227"/>
    </location>
</feature>
<evidence type="ECO:0000313" key="11">
    <source>
        <dbReference type="EnsemblPlants" id="Kaladp0268s0002.1.v1.1"/>
    </source>
</evidence>
<dbReference type="PANTHER" id="PTHR22601">
    <property type="entry name" value="ISP4 LIKE PROTEIN"/>
    <property type="match status" value="1"/>
</dbReference>
<sequence>MQIAVLPIGKFMASALPKTEYRVFGRRFSLNPGPFNIKEHVIITIFANCGVSPGGGDAYSIGAVTVMKGFYRQRLSFWCSLIMVLTSQLLGYGWAGMLRRYLVDPVQMWWPANVAQVSLFRALHEKDLKSQGLTRMRFFLLTFGASFVYYAFPGYLFKVLSFFSIVCFIWPKSITAQQVGSGYQGLGVGAFTFDWAGISAYQPIPNPPSLSSPSRSTSAPPRATSPISITTSSSRLVAISQEFEQEDDAMRSTNRHRKIHPWRFRGYFV</sequence>
<dbReference type="GO" id="GO:0016020">
    <property type="term" value="C:membrane"/>
    <property type="evidence" value="ECO:0007669"/>
    <property type="project" value="UniProtKB-SubCell"/>
</dbReference>
<keyword evidence="5" id="KW-0571">Peptide transport</keyword>
<dbReference type="GO" id="GO:0035673">
    <property type="term" value="F:oligopeptide transmembrane transporter activity"/>
    <property type="evidence" value="ECO:0007669"/>
    <property type="project" value="InterPro"/>
</dbReference>
<keyword evidence="4 10" id="KW-0812">Transmembrane</keyword>
<evidence type="ECO:0000256" key="8">
    <source>
        <dbReference type="ARBA" id="ARBA00023136"/>
    </source>
</evidence>
<feature type="transmembrane region" description="Helical" evidence="10">
    <location>
        <begin position="75"/>
        <end position="95"/>
    </location>
</feature>
<reference evidence="11" key="1">
    <citation type="submission" date="2021-01" db="UniProtKB">
        <authorList>
            <consortium name="EnsemblPlants"/>
        </authorList>
    </citation>
    <scope>IDENTIFICATION</scope>
</reference>
<proteinExistence type="inferred from homology"/>
<keyword evidence="3" id="KW-0813">Transport</keyword>
<keyword evidence="7 10" id="KW-1133">Transmembrane helix</keyword>
<evidence type="ECO:0000256" key="7">
    <source>
        <dbReference type="ARBA" id="ARBA00022989"/>
    </source>
</evidence>
<evidence type="ECO:0000256" key="5">
    <source>
        <dbReference type="ARBA" id="ARBA00022856"/>
    </source>
</evidence>
<evidence type="ECO:0000256" key="6">
    <source>
        <dbReference type="ARBA" id="ARBA00022927"/>
    </source>
</evidence>
<keyword evidence="12" id="KW-1185">Reference proteome</keyword>